<keyword evidence="2" id="KW-1185">Reference proteome</keyword>
<organism evidence="1 2">
    <name type="scientific">Oceanobacillus picturae</name>
    <dbReference type="NCBI Taxonomy" id="171693"/>
    <lineage>
        <taxon>Bacteria</taxon>
        <taxon>Bacillati</taxon>
        <taxon>Bacillota</taxon>
        <taxon>Bacilli</taxon>
        <taxon>Bacillales</taxon>
        <taxon>Bacillaceae</taxon>
        <taxon>Oceanobacillus</taxon>
    </lineage>
</organism>
<name>W9AH16_9BACI</name>
<dbReference type="AlphaFoldDB" id="W9AH16"/>
<protein>
    <submittedName>
        <fullName evidence="1">Uncharacterized protein</fullName>
    </submittedName>
</protein>
<reference evidence="1" key="2">
    <citation type="submission" date="2014-03" db="EMBL/GenBank/DDBJ databases">
        <authorList>
            <person name="Urmite Genomes"/>
        </authorList>
    </citation>
    <scope>NUCLEOTIDE SEQUENCE</scope>
    <source>
        <strain evidence="1">S1</strain>
    </source>
</reference>
<comment type="caution">
    <text evidence="1">The sequence shown here is derived from an EMBL/GenBank/DDBJ whole genome shotgun (WGS) entry which is preliminary data.</text>
</comment>
<sequence>MFDFIIDLFVEFVVPNKKKKKSRRAKGNK</sequence>
<dbReference type="EMBL" id="CCAX010000003">
    <property type="protein sequence ID" value="CDO04768.1"/>
    <property type="molecule type" value="Genomic_DNA"/>
</dbReference>
<proteinExistence type="predicted"/>
<evidence type="ECO:0000313" key="2">
    <source>
        <dbReference type="Proteomes" id="UP000028863"/>
    </source>
</evidence>
<reference evidence="1" key="1">
    <citation type="submission" date="2014-03" db="EMBL/GenBank/DDBJ databases">
        <title>Draft genome sequencing of Oceanobacillus picturae strain S1 isolated from human gut.</title>
        <authorList>
            <person name="Croce O."/>
            <person name="Lagier J.C."/>
            <person name="Raoult D."/>
        </authorList>
    </citation>
    <scope>NUCLEOTIDE SEQUENCE [LARGE SCALE GENOMIC DNA]</scope>
    <source>
        <strain evidence="1">S1</strain>
    </source>
</reference>
<dbReference type="Proteomes" id="UP000028863">
    <property type="component" value="Unassembled WGS sequence"/>
</dbReference>
<gene>
    <name evidence="1" type="ORF">BN988_03335</name>
</gene>
<evidence type="ECO:0000313" key="1">
    <source>
        <dbReference type="EMBL" id="CDO04768.1"/>
    </source>
</evidence>
<accession>W9AH16</accession>